<evidence type="ECO:0000256" key="3">
    <source>
        <dbReference type="ARBA" id="ARBA00012740"/>
    </source>
</evidence>
<evidence type="ECO:0000256" key="6">
    <source>
        <dbReference type="ARBA" id="ARBA00022801"/>
    </source>
</evidence>
<dbReference type="PROSITE" id="PS51747">
    <property type="entry name" value="CYT_DCMP_DEAMINASES_2"/>
    <property type="match status" value="1"/>
</dbReference>
<proteinExistence type="inferred from homology"/>
<organism evidence="12 13">
    <name type="scientific">Amborella trichopoda</name>
    <dbReference type="NCBI Taxonomy" id="13333"/>
    <lineage>
        <taxon>Eukaryota</taxon>
        <taxon>Viridiplantae</taxon>
        <taxon>Streptophyta</taxon>
        <taxon>Embryophyta</taxon>
        <taxon>Tracheophyta</taxon>
        <taxon>Spermatophyta</taxon>
        <taxon>Magnoliopsida</taxon>
        <taxon>Amborellales</taxon>
        <taxon>Amborellaceae</taxon>
        <taxon>Amborella</taxon>
    </lineage>
</organism>
<dbReference type="HAMAP" id="MF_00972">
    <property type="entry name" value="tRNA_aden_deaminase"/>
    <property type="match status" value="1"/>
</dbReference>
<dbReference type="GO" id="GO:0002100">
    <property type="term" value="P:tRNA wobble adenosine to inosine editing"/>
    <property type="evidence" value="ECO:0000318"/>
    <property type="project" value="GO_Central"/>
</dbReference>
<keyword evidence="4" id="KW-0819">tRNA processing</keyword>
<keyword evidence="9" id="KW-0175">Coiled coil</keyword>
<dbReference type="EMBL" id="KI392980">
    <property type="protein sequence ID" value="ERN09678.1"/>
    <property type="molecule type" value="Genomic_DNA"/>
</dbReference>
<evidence type="ECO:0000313" key="13">
    <source>
        <dbReference type="Proteomes" id="UP000017836"/>
    </source>
</evidence>
<dbReference type="GO" id="GO:0046872">
    <property type="term" value="F:metal ion binding"/>
    <property type="evidence" value="ECO:0007669"/>
    <property type="project" value="UniProtKB-KW"/>
</dbReference>
<keyword evidence="13" id="KW-1185">Reference proteome</keyword>
<feature type="region of interest" description="Disordered" evidence="10">
    <location>
        <begin position="869"/>
        <end position="888"/>
    </location>
</feature>
<dbReference type="STRING" id="13333.W1PNQ7"/>
<protein>
    <recommendedName>
        <fullName evidence="3">tRNA(adenine(34)) deaminase</fullName>
        <ecNumber evidence="3">3.5.4.33</ecNumber>
    </recommendedName>
</protein>
<comment type="subunit">
    <text evidence="2">Homodimer.</text>
</comment>
<dbReference type="AlphaFoldDB" id="W1PNQ7"/>
<evidence type="ECO:0000256" key="2">
    <source>
        <dbReference type="ARBA" id="ARBA00011738"/>
    </source>
</evidence>
<evidence type="ECO:0000256" key="9">
    <source>
        <dbReference type="SAM" id="Coils"/>
    </source>
</evidence>
<dbReference type="GO" id="GO:0008251">
    <property type="term" value="F:tRNA-specific adenosine deaminase activity"/>
    <property type="evidence" value="ECO:0000318"/>
    <property type="project" value="GO_Central"/>
</dbReference>
<dbReference type="InterPro" id="IPR002125">
    <property type="entry name" value="CMP_dCMP_dom"/>
</dbReference>
<evidence type="ECO:0000256" key="4">
    <source>
        <dbReference type="ARBA" id="ARBA00022694"/>
    </source>
</evidence>
<dbReference type="Pfam" id="PF00383">
    <property type="entry name" value="dCMP_cyt_deam_1"/>
    <property type="match status" value="1"/>
</dbReference>
<evidence type="ECO:0000256" key="1">
    <source>
        <dbReference type="ARBA" id="ARBA00001947"/>
    </source>
</evidence>
<dbReference type="PANTHER" id="PTHR11079:SF179">
    <property type="entry name" value="TRNA(ADENINE(34)) DEAMINASE, CHLOROPLASTIC"/>
    <property type="match status" value="1"/>
</dbReference>
<feature type="compositionally biased region" description="Basic and acidic residues" evidence="10">
    <location>
        <begin position="544"/>
        <end position="560"/>
    </location>
</feature>
<dbReference type="SUPFAM" id="SSF53927">
    <property type="entry name" value="Cytidine deaminase-like"/>
    <property type="match status" value="1"/>
</dbReference>
<dbReference type="CDD" id="cd01285">
    <property type="entry name" value="nucleoside_deaminase"/>
    <property type="match status" value="1"/>
</dbReference>
<dbReference type="GO" id="GO:0009507">
    <property type="term" value="C:chloroplast"/>
    <property type="evidence" value="ECO:0000318"/>
    <property type="project" value="GO_Central"/>
</dbReference>
<evidence type="ECO:0000256" key="10">
    <source>
        <dbReference type="SAM" id="MobiDB-lite"/>
    </source>
</evidence>
<evidence type="ECO:0000256" key="7">
    <source>
        <dbReference type="ARBA" id="ARBA00022833"/>
    </source>
</evidence>
<dbReference type="FunFam" id="3.40.140.10:FF:000005">
    <property type="entry name" value="tRNA-specific adenosine deaminase"/>
    <property type="match status" value="1"/>
</dbReference>
<feature type="compositionally biased region" description="Polar residues" evidence="10">
    <location>
        <begin position="735"/>
        <end position="751"/>
    </location>
</feature>
<dbReference type="Gene3D" id="3.40.140.10">
    <property type="entry name" value="Cytidine Deaminase, domain 2"/>
    <property type="match status" value="1"/>
</dbReference>
<evidence type="ECO:0000259" key="11">
    <source>
        <dbReference type="PROSITE" id="PS51747"/>
    </source>
</evidence>
<feature type="coiled-coil region" evidence="9">
    <location>
        <begin position="933"/>
        <end position="967"/>
    </location>
</feature>
<feature type="region of interest" description="Disordered" evidence="10">
    <location>
        <begin position="727"/>
        <end position="802"/>
    </location>
</feature>
<feature type="region of interest" description="Disordered" evidence="10">
    <location>
        <begin position="65"/>
        <end position="151"/>
    </location>
</feature>
<feature type="region of interest" description="Disordered" evidence="10">
    <location>
        <begin position="534"/>
        <end position="626"/>
    </location>
</feature>
<reference evidence="13" key="1">
    <citation type="journal article" date="2013" name="Science">
        <title>The Amborella genome and the evolution of flowering plants.</title>
        <authorList>
            <consortium name="Amborella Genome Project"/>
        </authorList>
    </citation>
    <scope>NUCLEOTIDE SEQUENCE [LARGE SCALE GENOMIC DNA]</scope>
</reference>
<keyword evidence="6" id="KW-0378">Hydrolase</keyword>
<dbReference type="GO" id="GO:0052717">
    <property type="term" value="F:tRNA-specific adenosine-34 deaminase activity"/>
    <property type="evidence" value="ECO:0007669"/>
    <property type="project" value="UniProtKB-EC"/>
</dbReference>
<gene>
    <name evidence="12" type="ORF">AMTR_s00029p00211750</name>
</gene>
<comment type="catalytic activity">
    <reaction evidence="8">
        <text>adenosine(34) in tRNA + H2O + H(+) = inosine(34) in tRNA + NH4(+)</text>
        <dbReference type="Rhea" id="RHEA:43168"/>
        <dbReference type="Rhea" id="RHEA-COMP:10373"/>
        <dbReference type="Rhea" id="RHEA-COMP:10374"/>
        <dbReference type="ChEBI" id="CHEBI:15377"/>
        <dbReference type="ChEBI" id="CHEBI:15378"/>
        <dbReference type="ChEBI" id="CHEBI:28938"/>
        <dbReference type="ChEBI" id="CHEBI:74411"/>
        <dbReference type="ChEBI" id="CHEBI:82852"/>
        <dbReference type="EC" id="3.5.4.33"/>
    </reaction>
</comment>
<dbReference type="Proteomes" id="UP000017836">
    <property type="component" value="Unassembled WGS sequence"/>
</dbReference>
<dbReference type="HOGENOM" id="CLU_272910_0_0_1"/>
<evidence type="ECO:0000313" key="12">
    <source>
        <dbReference type="EMBL" id="ERN09678.1"/>
    </source>
</evidence>
<comment type="cofactor">
    <cofactor evidence="1">
        <name>Zn(2+)</name>
        <dbReference type="ChEBI" id="CHEBI:29105"/>
    </cofactor>
</comment>
<dbReference type="PANTHER" id="PTHR11079">
    <property type="entry name" value="CYTOSINE DEAMINASE FAMILY MEMBER"/>
    <property type="match status" value="1"/>
</dbReference>
<evidence type="ECO:0000256" key="8">
    <source>
        <dbReference type="ARBA" id="ARBA00048045"/>
    </source>
</evidence>
<dbReference type="InterPro" id="IPR016193">
    <property type="entry name" value="Cytidine_deaminase-like"/>
</dbReference>
<dbReference type="eggNOG" id="KOG1018">
    <property type="taxonomic scope" value="Eukaryota"/>
</dbReference>
<feature type="compositionally biased region" description="Polar residues" evidence="10">
    <location>
        <begin position="879"/>
        <end position="888"/>
    </location>
</feature>
<evidence type="ECO:0000256" key="5">
    <source>
        <dbReference type="ARBA" id="ARBA00022723"/>
    </source>
</evidence>
<name>W1PNQ7_AMBTC</name>
<sequence>MEREEFVNEMLGLLMGDEKNGNCTETGDCCCRCHGRNSNNKNGVRFAESQVMFSWEIEEMQNCASDREKREKVERNGERKRELGAKASQKMEIRRDGFSETAQRERYQGNKEESSGLMRESSHKIKVHENAVSESDWRERTSGKDEIKNQSNSRISQITDICEVNVSKKKTDIREVGVSERDKRERFSAKVDERDYASSYVASETDKKGRIERKVDERDYGASYGFNRVSNEMSTTSSHGFEKDYNFELKETNKSTVNNHRATRIEESHNYSISCDLQRKPMINPTENVRFSELRDSSRSNNEAMRRERINTYSSEASASNSKNLTAGRTVSEREEAILQQDVMGSSYIEMHNRAHKDDIRRERTNVTVKDQFENLEDHVICKEDLSKRSASSKVGIVRDSAENVVRDRADADQYDEFSRIGGTDIKRVSKESQRLSGVDIVGRENDELGSKLDWVQESDHRQQELMIDSQQKVQNKAEGYIIKHHESDSKFHQLKQITGREEKQFASKMTGVQESEQEKQEFVVDSQRIRDKAEGFVGGSHVSDTKPKYSIHIREKEDENLTSNSKWVEESGQTSQKLTVESGGMVQKRSEESQVEHHLSSTNSNKQRQEVSGSHDYHEKGKSTYEVEIERASSQTFSLSDQTVSDHLVEDNPRVVATITHSSGPSIEGFETKGPSDEMWDVSGPSALSTTGAGTGKPPLPAGNTIVKRSSKSLWSYIADIIRKGWGPTHTEPSHSTPKSGNKSSTTESGGSEAWFSGHEPDDDNSKKREKMSRQEDPLPLKKPVDQPLNQRQEGFGAVDLHERVAQEDIKVSTSTGYVERGSIRRRASFTSGKDYGSMRNEKGTLEEVVSSSSSVYESPLPQRFVEATTGGEKSSETSENMVSPSPQSFIEATIEGAKPVETNKPVVVFDKTGASSSITELHGGSARARLLEDAQIEEREGELRARKLKRNMQVQKERFELWEEAFKLETEQRKADEFFMREALSEAKKAGDNWEVPVGAVLVQNGKIIARGYNLVEESRDSTAHAEMICIREASNLLKSWRLADTTLYVTLEPCPMCAGAILQARIDVVVWGAPNRLLGADGSWVSLFPSGAGEEGKSGSDQLNQRAGPIHPFHPNITVRRGVLATECSEVMQEFFQLRRKAKKKPETPPPEPSWLPVSNHPSKFLTKIHDAFGMMFCS</sequence>
<keyword evidence="5" id="KW-0479">Metal-binding</keyword>
<feature type="compositionally biased region" description="Polar residues" evidence="10">
    <location>
        <begin position="562"/>
        <end position="580"/>
    </location>
</feature>
<dbReference type="Gramene" id="ERN09678">
    <property type="protein sequence ID" value="ERN09678"/>
    <property type="gene ID" value="AMTR_s00029p00211750"/>
</dbReference>
<keyword evidence="7" id="KW-0862">Zinc</keyword>
<dbReference type="InterPro" id="IPR028883">
    <property type="entry name" value="tRNA_aden_deaminase"/>
</dbReference>
<accession>W1PNQ7</accession>
<feature type="region of interest" description="Disordered" evidence="10">
    <location>
        <begin position="1143"/>
        <end position="1162"/>
    </location>
</feature>
<feature type="compositionally biased region" description="Basic and acidic residues" evidence="10">
    <location>
        <begin position="608"/>
        <end position="626"/>
    </location>
</feature>
<dbReference type="EC" id="3.5.4.33" evidence="3"/>
<feature type="compositionally biased region" description="Polar residues" evidence="10">
    <location>
        <begin position="311"/>
        <end position="329"/>
    </location>
</feature>
<feature type="region of interest" description="Disordered" evidence="10">
    <location>
        <begin position="659"/>
        <end position="708"/>
    </location>
</feature>
<feature type="domain" description="CMP/dCMP-type deaminase" evidence="11">
    <location>
        <begin position="976"/>
        <end position="1098"/>
    </location>
</feature>
<feature type="region of interest" description="Disordered" evidence="10">
    <location>
        <begin position="311"/>
        <end position="331"/>
    </location>
</feature>
<feature type="compositionally biased region" description="Basic and acidic residues" evidence="10">
    <location>
        <begin position="765"/>
        <end position="786"/>
    </location>
</feature>
<feature type="compositionally biased region" description="Basic and acidic residues" evidence="10">
    <location>
        <begin position="589"/>
        <end position="600"/>
    </location>
</feature>
<feature type="compositionally biased region" description="Basic and acidic residues" evidence="10">
    <location>
        <begin position="65"/>
        <end position="148"/>
    </location>
</feature>